<keyword evidence="3" id="KW-0547">Nucleotide-binding</keyword>
<keyword evidence="2" id="KW-0808">Transferase</keyword>
<dbReference type="PROSITE" id="PS00108">
    <property type="entry name" value="PROTEIN_KINASE_ST"/>
    <property type="match status" value="1"/>
</dbReference>
<evidence type="ECO:0000256" key="4">
    <source>
        <dbReference type="ARBA" id="ARBA00022777"/>
    </source>
</evidence>
<evidence type="ECO:0000256" key="3">
    <source>
        <dbReference type="ARBA" id="ARBA00022741"/>
    </source>
</evidence>
<dbReference type="InterPro" id="IPR000719">
    <property type="entry name" value="Prot_kinase_dom"/>
</dbReference>
<keyword evidence="5" id="KW-0067">ATP-binding</keyword>
<dbReference type="Pfam" id="PF00069">
    <property type="entry name" value="Pkinase"/>
    <property type="match status" value="1"/>
</dbReference>
<dbReference type="Gene3D" id="1.10.510.10">
    <property type="entry name" value="Transferase(Phosphotransferase) domain 1"/>
    <property type="match status" value="1"/>
</dbReference>
<feature type="domain" description="Protein kinase" evidence="6">
    <location>
        <begin position="1"/>
        <end position="93"/>
    </location>
</feature>
<dbReference type="SUPFAM" id="SSF56112">
    <property type="entry name" value="Protein kinase-like (PK-like)"/>
    <property type="match status" value="1"/>
</dbReference>
<dbReference type="GO" id="GO:0004674">
    <property type="term" value="F:protein serine/threonine kinase activity"/>
    <property type="evidence" value="ECO:0007669"/>
    <property type="project" value="UniProtKB-KW"/>
</dbReference>
<sequence>MEVEETSVDGSKQIYHRKSRYRICHYFAMELVRSSDLFNKIAKGRLREDLASIYFQQLVFAIDFCHSRSIYHHDFKPENLLLEEDNNLKVTDF</sequence>
<dbReference type="AlphaFoldDB" id="A0A5C7I8U9"/>
<dbReference type="InterPro" id="IPR008271">
    <property type="entry name" value="Ser/Thr_kinase_AS"/>
</dbReference>
<evidence type="ECO:0000259" key="6">
    <source>
        <dbReference type="PROSITE" id="PS50011"/>
    </source>
</evidence>
<organism evidence="7 8">
    <name type="scientific">Acer yangbiense</name>
    <dbReference type="NCBI Taxonomy" id="1000413"/>
    <lineage>
        <taxon>Eukaryota</taxon>
        <taxon>Viridiplantae</taxon>
        <taxon>Streptophyta</taxon>
        <taxon>Embryophyta</taxon>
        <taxon>Tracheophyta</taxon>
        <taxon>Spermatophyta</taxon>
        <taxon>Magnoliopsida</taxon>
        <taxon>eudicotyledons</taxon>
        <taxon>Gunneridae</taxon>
        <taxon>Pentapetalae</taxon>
        <taxon>rosids</taxon>
        <taxon>malvids</taxon>
        <taxon>Sapindales</taxon>
        <taxon>Sapindaceae</taxon>
        <taxon>Hippocastanoideae</taxon>
        <taxon>Acereae</taxon>
        <taxon>Acer</taxon>
    </lineage>
</organism>
<dbReference type="PANTHER" id="PTHR43895:SF91">
    <property type="entry name" value="CBL-INTERACTING SERINE_THREONINE-PROTEIN KINASE 6"/>
    <property type="match status" value="1"/>
</dbReference>
<dbReference type="PANTHER" id="PTHR43895">
    <property type="entry name" value="CALCIUM/CALMODULIN-DEPENDENT PROTEIN KINASE KINASE-RELATED"/>
    <property type="match status" value="1"/>
</dbReference>
<reference evidence="8" key="1">
    <citation type="journal article" date="2019" name="Gigascience">
        <title>De novo genome assembly of the endangered Acer yangbiense, a plant species with extremely small populations endemic to Yunnan Province, China.</title>
        <authorList>
            <person name="Yang J."/>
            <person name="Wariss H.M."/>
            <person name="Tao L."/>
            <person name="Zhang R."/>
            <person name="Yun Q."/>
            <person name="Hollingsworth P."/>
            <person name="Dao Z."/>
            <person name="Luo G."/>
            <person name="Guo H."/>
            <person name="Ma Y."/>
            <person name="Sun W."/>
        </authorList>
    </citation>
    <scope>NUCLEOTIDE SEQUENCE [LARGE SCALE GENOMIC DNA]</scope>
    <source>
        <strain evidence="8">cv. Malutang</strain>
    </source>
</reference>
<dbReference type="GO" id="GO:0007165">
    <property type="term" value="P:signal transduction"/>
    <property type="evidence" value="ECO:0007669"/>
    <property type="project" value="TreeGrafter"/>
</dbReference>
<dbReference type="OrthoDB" id="193931at2759"/>
<dbReference type="EMBL" id="VAHF01000003">
    <property type="protein sequence ID" value="TXG65561.1"/>
    <property type="molecule type" value="Genomic_DNA"/>
</dbReference>
<evidence type="ECO:0000313" key="7">
    <source>
        <dbReference type="EMBL" id="TXG65561.1"/>
    </source>
</evidence>
<evidence type="ECO:0000256" key="1">
    <source>
        <dbReference type="ARBA" id="ARBA00022527"/>
    </source>
</evidence>
<keyword evidence="8" id="KW-1185">Reference proteome</keyword>
<keyword evidence="4" id="KW-0418">Kinase</keyword>
<gene>
    <name evidence="7" type="ORF">EZV62_006836</name>
</gene>
<keyword evidence="1" id="KW-0723">Serine/threonine-protein kinase</keyword>
<comment type="caution">
    <text evidence="7">The sequence shown here is derived from an EMBL/GenBank/DDBJ whole genome shotgun (WGS) entry which is preliminary data.</text>
</comment>
<dbReference type="GO" id="GO:0005524">
    <property type="term" value="F:ATP binding"/>
    <property type="evidence" value="ECO:0007669"/>
    <property type="project" value="UniProtKB-KW"/>
</dbReference>
<accession>A0A5C7I8U9</accession>
<proteinExistence type="predicted"/>
<dbReference type="Proteomes" id="UP000323000">
    <property type="component" value="Chromosome 3"/>
</dbReference>
<evidence type="ECO:0000313" key="8">
    <source>
        <dbReference type="Proteomes" id="UP000323000"/>
    </source>
</evidence>
<evidence type="ECO:0000256" key="2">
    <source>
        <dbReference type="ARBA" id="ARBA00022679"/>
    </source>
</evidence>
<evidence type="ECO:0000256" key="5">
    <source>
        <dbReference type="ARBA" id="ARBA00022840"/>
    </source>
</evidence>
<dbReference type="InterPro" id="IPR011009">
    <property type="entry name" value="Kinase-like_dom_sf"/>
</dbReference>
<dbReference type="PROSITE" id="PS50011">
    <property type="entry name" value="PROTEIN_KINASE_DOM"/>
    <property type="match status" value="1"/>
</dbReference>
<protein>
    <recommendedName>
        <fullName evidence="6">Protein kinase domain-containing protein</fullName>
    </recommendedName>
</protein>
<name>A0A5C7I8U9_9ROSI</name>